<dbReference type="InterPro" id="IPR007351">
    <property type="entry name" value="YjbR"/>
</dbReference>
<reference evidence="1 2" key="1">
    <citation type="submission" date="2020-01" db="EMBL/GenBank/DDBJ databases">
        <title>Genomes of bacteria type strains.</title>
        <authorList>
            <person name="Chen J."/>
            <person name="Zhu S."/>
            <person name="Yang J."/>
        </authorList>
    </citation>
    <scope>NUCLEOTIDE SEQUENCE [LARGE SCALE GENOMIC DNA]</scope>
    <source>
        <strain evidence="1 2">DSM 16655</strain>
    </source>
</reference>
<dbReference type="EMBL" id="JAAAML010000002">
    <property type="protein sequence ID" value="MCO6408436.1"/>
    <property type="molecule type" value="Genomic_DNA"/>
</dbReference>
<dbReference type="Pfam" id="PF04237">
    <property type="entry name" value="YjbR"/>
    <property type="match status" value="1"/>
</dbReference>
<comment type="caution">
    <text evidence="1">The sequence shown here is derived from an EMBL/GenBank/DDBJ whole genome shotgun (WGS) entry which is preliminary data.</text>
</comment>
<evidence type="ECO:0000313" key="1">
    <source>
        <dbReference type="EMBL" id="MCO6408436.1"/>
    </source>
</evidence>
<keyword evidence="2" id="KW-1185">Reference proteome</keyword>
<dbReference type="InterPro" id="IPR038056">
    <property type="entry name" value="YjbR-like_sf"/>
</dbReference>
<dbReference type="Proteomes" id="UP001320715">
    <property type="component" value="Unassembled WGS sequence"/>
</dbReference>
<dbReference type="PANTHER" id="PTHR35145:SF1">
    <property type="entry name" value="CYTOPLASMIC PROTEIN"/>
    <property type="match status" value="1"/>
</dbReference>
<evidence type="ECO:0000313" key="2">
    <source>
        <dbReference type="Proteomes" id="UP001320715"/>
    </source>
</evidence>
<protein>
    <submittedName>
        <fullName evidence="1">MmcQ/YjbR family DNA-binding protein</fullName>
    </submittedName>
</protein>
<proteinExistence type="predicted"/>
<gene>
    <name evidence="1" type="ORF">GTW23_09650</name>
</gene>
<dbReference type="InterPro" id="IPR058532">
    <property type="entry name" value="YjbR/MT2646/Rv2570-like"/>
</dbReference>
<dbReference type="GO" id="GO:0003677">
    <property type="term" value="F:DNA binding"/>
    <property type="evidence" value="ECO:0007669"/>
    <property type="project" value="UniProtKB-KW"/>
</dbReference>
<dbReference type="PANTHER" id="PTHR35145">
    <property type="entry name" value="CYTOPLASMIC PROTEIN-RELATED"/>
    <property type="match status" value="1"/>
</dbReference>
<sequence>MLRSSQWRIEQWSLDRLEEEASNLHSFCMSLSGATHVVQWGGSDVYKVGGKVFAILIRDPDGQMRVTFKASPMSFEILKSVPGMRPAPYLAPRGLKWLQWLDESTLDRQALRDYVRRSHAMAMDGLSTAKRMALQSPPSA</sequence>
<name>A0ABT1CS49_9HYPH</name>
<keyword evidence="1" id="KW-0238">DNA-binding</keyword>
<dbReference type="Gene3D" id="3.90.1150.30">
    <property type="match status" value="1"/>
</dbReference>
<organism evidence="1 2">
    <name type="scientific">Hoeflea alexandrii</name>
    <dbReference type="NCBI Taxonomy" id="288436"/>
    <lineage>
        <taxon>Bacteria</taxon>
        <taxon>Pseudomonadati</taxon>
        <taxon>Pseudomonadota</taxon>
        <taxon>Alphaproteobacteria</taxon>
        <taxon>Hyphomicrobiales</taxon>
        <taxon>Rhizobiaceae</taxon>
        <taxon>Hoeflea</taxon>
    </lineage>
</organism>
<dbReference type="RefSeq" id="WP_252915603.1">
    <property type="nucleotide sequence ID" value="NZ_JAAAML010000002.1"/>
</dbReference>
<dbReference type="SUPFAM" id="SSF142906">
    <property type="entry name" value="YjbR-like"/>
    <property type="match status" value="1"/>
</dbReference>
<accession>A0ABT1CS49</accession>